<accession>A0ABU2ZL20</accession>
<gene>
    <name evidence="1" type="ORF">RM533_12980</name>
</gene>
<organism evidence="1 2">
    <name type="scientific">Croceicoccus esteveae</name>
    <dbReference type="NCBI Taxonomy" id="3075597"/>
    <lineage>
        <taxon>Bacteria</taxon>
        <taxon>Pseudomonadati</taxon>
        <taxon>Pseudomonadota</taxon>
        <taxon>Alphaproteobacteria</taxon>
        <taxon>Sphingomonadales</taxon>
        <taxon>Erythrobacteraceae</taxon>
        <taxon>Croceicoccus</taxon>
    </lineage>
</organism>
<name>A0ABU2ZL20_9SPHN</name>
<dbReference type="RefSeq" id="WP_311341654.1">
    <property type="nucleotide sequence ID" value="NZ_JAVRHS010000016.1"/>
</dbReference>
<comment type="caution">
    <text evidence="1">The sequence shown here is derived from an EMBL/GenBank/DDBJ whole genome shotgun (WGS) entry which is preliminary data.</text>
</comment>
<evidence type="ECO:0008006" key="3">
    <source>
        <dbReference type="Google" id="ProtNLM"/>
    </source>
</evidence>
<protein>
    <recommendedName>
        <fullName evidence="3">ABC transporter substrate-binding protein</fullName>
    </recommendedName>
</protein>
<dbReference type="Proteomes" id="UP001259803">
    <property type="component" value="Unassembled WGS sequence"/>
</dbReference>
<proteinExistence type="predicted"/>
<sequence length="134" mass="13953">MALLLLAACGPYPRDTAGTVERIERTGTLHAGLVAGTADPAAAKALTRQAARQWQAKVAWRTGSASALLQQLEAGEVDLVVGEWARSSPLGNEVSLSAAIASAEPSDAQEPALRLARKPGENRLVTATDTLVLQ</sequence>
<dbReference type="EMBL" id="JAVRHS010000016">
    <property type="protein sequence ID" value="MDT0577080.1"/>
    <property type="molecule type" value="Genomic_DNA"/>
</dbReference>
<evidence type="ECO:0000313" key="2">
    <source>
        <dbReference type="Proteomes" id="UP001259803"/>
    </source>
</evidence>
<reference evidence="1 2" key="1">
    <citation type="submission" date="2023-09" db="EMBL/GenBank/DDBJ databases">
        <authorList>
            <person name="Rey-Velasco X."/>
        </authorList>
    </citation>
    <scope>NUCLEOTIDE SEQUENCE [LARGE SCALE GENOMIC DNA]</scope>
    <source>
        <strain evidence="1 2">F390</strain>
    </source>
</reference>
<keyword evidence="2" id="KW-1185">Reference proteome</keyword>
<evidence type="ECO:0000313" key="1">
    <source>
        <dbReference type="EMBL" id="MDT0577080.1"/>
    </source>
</evidence>